<keyword evidence="1" id="KW-0732">Signal</keyword>
<dbReference type="Proteomes" id="UP000799291">
    <property type="component" value="Unassembled WGS sequence"/>
</dbReference>
<evidence type="ECO:0000313" key="3">
    <source>
        <dbReference type="Proteomes" id="UP000799291"/>
    </source>
</evidence>
<dbReference type="AlphaFoldDB" id="A0A6G1IGD4"/>
<proteinExistence type="predicted"/>
<sequence>MRLLLLASMLATALSVAVPLEAGIPAAASIGDANLSASPCTISRDKCDAMVMYFRDIKYRGPWYYLLSESDLSNPQCYKTADENCAGDPNKNQAVHITDSRDSFIEWGDRTQSIRCSNE</sequence>
<reference evidence="2" key="1">
    <citation type="journal article" date="2020" name="Stud. Mycol.">
        <title>101 Dothideomycetes genomes: a test case for predicting lifestyles and emergence of pathogens.</title>
        <authorList>
            <person name="Haridas S."/>
            <person name="Albert R."/>
            <person name="Binder M."/>
            <person name="Bloem J."/>
            <person name="Labutti K."/>
            <person name="Salamov A."/>
            <person name="Andreopoulos B."/>
            <person name="Baker S."/>
            <person name="Barry K."/>
            <person name="Bills G."/>
            <person name="Bluhm B."/>
            <person name="Cannon C."/>
            <person name="Castanera R."/>
            <person name="Culley D."/>
            <person name="Daum C."/>
            <person name="Ezra D."/>
            <person name="Gonzalez J."/>
            <person name="Henrissat B."/>
            <person name="Kuo A."/>
            <person name="Liang C."/>
            <person name="Lipzen A."/>
            <person name="Lutzoni F."/>
            <person name="Magnuson J."/>
            <person name="Mondo S."/>
            <person name="Nolan M."/>
            <person name="Ohm R."/>
            <person name="Pangilinan J."/>
            <person name="Park H.-J."/>
            <person name="Ramirez L."/>
            <person name="Alfaro M."/>
            <person name="Sun H."/>
            <person name="Tritt A."/>
            <person name="Yoshinaga Y."/>
            <person name="Zwiers L.-H."/>
            <person name="Turgeon B."/>
            <person name="Goodwin S."/>
            <person name="Spatafora J."/>
            <person name="Crous P."/>
            <person name="Grigoriev I."/>
        </authorList>
    </citation>
    <scope>NUCLEOTIDE SEQUENCE</scope>
    <source>
        <strain evidence="2">CBS 122367</strain>
    </source>
</reference>
<protein>
    <submittedName>
        <fullName evidence="2">Uncharacterized protein</fullName>
    </submittedName>
</protein>
<accession>A0A6G1IGD4</accession>
<evidence type="ECO:0000313" key="2">
    <source>
        <dbReference type="EMBL" id="KAF2677043.1"/>
    </source>
</evidence>
<dbReference type="EMBL" id="MU005626">
    <property type="protein sequence ID" value="KAF2677043.1"/>
    <property type="molecule type" value="Genomic_DNA"/>
</dbReference>
<gene>
    <name evidence="2" type="ORF">K458DRAFT_492082</name>
</gene>
<keyword evidence="3" id="KW-1185">Reference proteome</keyword>
<feature type="chain" id="PRO_5026126514" evidence="1">
    <location>
        <begin position="18"/>
        <end position="119"/>
    </location>
</feature>
<name>A0A6G1IGD4_9PLEO</name>
<evidence type="ECO:0000256" key="1">
    <source>
        <dbReference type="SAM" id="SignalP"/>
    </source>
</evidence>
<organism evidence="2 3">
    <name type="scientific">Lentithecium fluviatile CBS 122367</name>
    <dbReference type="NCBI Taxonomy" id="1168545"/>
    <lineage>
        <taxon>Eukaryota</taxon>
        <taxon>Fungi</taxon>
        <taxon>Dikarya</taxon>
        <taxon>Ascomycota</taxon>
        <taxon>Pezizomycotina</taxon>
        <taxon>Dothideomycetes</taxon>
        <taxon>Pleosporomycetidae</taxon>
        <taxon>Pleosporales</taxon>
        <taxon>Massarineae</taxon>
        <taxon>Lentitheciaceae</taxon>
        <taxon>Lentithecium</taxon>
    </lineage>
</organism>
<feature type="signal peptide" evidence="1">
    <location>
        <begin position="1"/>
        <end position="17"/>
    </location>
</feature>